<proteinExistence type="predicted"/>
<protein>
    <submittedName>
        <fullName evidence="3">CASP-like protein</fullName>
    </submittedName>
</protein>
<sequence length="188" mass="20873">MAMQLHTCLWTLYNCVLLGAIPISMLFIAISPLQYIAAVWAADKYALIILIYAIGVAWYQCDSLISDFRAKKTSYSKLAEVEGSESEKDGKCLRVFMVVYKLMSVLLAFASAHFALVMIRVSCPHNEPIGAVKTCYAFECATLYLTSTASYYWSAALPLIQISQFLFFKVAHNPEQMNGGAQNPIITA</sequence>
<feature type="transmembrane region" description="Helical" evidence="1">
    <location>
        <begin position="45"/>
        <end position="65"/>
    </location>
</feature>
<keyword evidence="1" id="KW-0472">Membrane</keyword>
<evidence type="ECO:0000256" key="1">
    <source>
        <dbReference type="SAM" id="Phobius"/>
    </source>
</evidence>
<dbReference type="AlphaFoldDB" id="A0A7E4VHZ6"/>
<accession>A0A7E4VHZ6</accession>
<reference evidence="2" key="1">
    <citation type="journal article" date="2013" name="Genetics">
        <title>The draft genome and transcriptome of Panagrellus redivivus are shaped by the harsh demands of a free-living lifestyle.</title>
        <authorList>
            <person name="Srinivasan J."/>
            <person name="Dillman A.R."/>
            <person name="Macchietto M.G."/>
            <person name="Heikkinen L."/>
            <person name="Lakso M."/>
            <person name="Fracchia K.M."/>
            <person name="Antoshechkin I."/>
            <person name="Mortazavi A."/>
            <person name="Wong G."/>
            <person name="Sternberg P.W."/>
        </authorList>
    </citation>
    <scope>NUCLEOTIDE SEQUENCE [LARGE SCALE GENOMIC DNA]</scope>
    <source>
        <strain evidence="2">MT8872</strain>
    </source>
</reference>
<feature type="transmembrane region" description="Helical" evidence="1">
    <location>
        <begin position="98"/>
        <end position="119"/>
    </location>
</feature>
<dbReference type="WBParaSite" id="Pan_g20680.t1">
    <property type="protein sequence ID" value="Pan_g20680.t1"/>
    <property type="gene ID" value="Pan_g20680"/>
</dbReference>
<keyword evidence="1" id="KW-1133">Transmembrane helix</keyword>
<reference evidence="3" key="2">
    <citation type="submission" date="2020-10" db="UniProtKB">
        <authorList>
            <consortium name="WormBaseParasite"/>
        </authorList>
    </citation>
    <scope>IDENTIFICATION</scope>
</reference>
<evidence type="ECO:0000313" key="3">
    <source>
        <dbReference type="WBParaSite" id="Pan_g20680.t1"/>
    </source>
</evidence>
<dbReference type="Proteomes" id="UP000492821">
    <property type="component" value="Unassembled WGS sequence"/>
</dbReference>
<keyword evidence="2" id="KW-1185">Reference proteome</keyword>
<feature type="transmembrane region" description="Helical" evidence="1">
    <location>
        <begin position="12"/>
        <end position="33"/>
    </location>
</feature>
<evidence type="ECO:0000313" key="2">
    <source>
        <dbReference type="Proteomes" id="UP000492821"/>
    </source>
</evidence>
<organism evidence="2 3">
    <name type="scientific">Panagrellus redivivus</name>
    <name type="common">Microworm</name>
    <dbReference type="NCBI Taxonomy" id="6233"/>
    <lineage>
        <taxon>Eukaryota</taxon>
        <taxon>Metazoa</taxon>
        <taxon>Ecdysozoa</taxon>
        <taxon>Nematoda</taxon>
        <taxon>Chromadorea</taxon>
        <taxon>Rhabditida</taxon>
        <taxon>Tylenchina</taxon>
        <taxon>Panagrolaimomorpha</taxon>
        <taxon>Panagrolaimoidea</taxon>
        <taxon>Panagrolaimidae</taxon>
        <taxon>Panagrellus</taxon>
    </lineage>
</organism>
<name>A0A7E4VHZ6_PANRE</name>
<keyword evidence="1" id="KW-0812">Transmembrane</keyword>